<protein>
    <recommendedName>
        <fullName evidence="3">CopL family metal-binding regulatory protein</fullName>
    </recommendedName>
</protein>
<evidence type="ECO:0008006" key="3">
    <source>
        <dbReference type="Google" id="ProtNLM"/>
    </source>
</evidence>
<organism evidence="1 2">
    <name type="scientific">Shewanella salipaludis</name>
    <dbReference type="NCBI Taxonomy" id="2723052"/>
    <lineage>
        <taxon>Bacteria</taxon>
        <taxon>Pseudomonadati</taxon>
        <taxon>Pseudomonadota</taxon>
        <taxon>Gammaproteobacteria</taxon>
        <taxon>Alteromonadales</taxon>
        <taxon>Shewanellaceae</taxon>
        <taxon>Shewanella</taxon>
    </lineage>
</organism>
<comment type="caution">
    <text evidence="1">The sequence shown here is derived from an EMBL/GenBank/DDBJ whole genome shotgun (WGS) entry which is preliminary data.</text>
</comment>
<dbReference type="Proteomes" id="UP000737113">
    <property type="component" value="Unassembled WGS sequence"/>
</dbReference>
<proteinExistence type="predicted"/>
<dbReference type="EMBL" id="JAAXYH010000004">
    <property type="protein sequence ID" value="NMH65046.1"/>
    <property type="molecule type" value="Genomic_DNA"/>
</dbReference>
<name>A0A972JMF1_9GAMM</name>
<gene>
    <name evidence="1" type="ORF">HC757_07650</name>
</gene>
<accession>A0A972JMF1</accession>
<dbReference type="AlphaFoldDB" id="A0A972JMF1"/>
<dbReference type="RefSeq" id="WP_169563736.1">
    <property type="nucleotide sequence ID" value="NZ_JAAXYH010000004.1"/>
</dbReference>
<reference evidence="1" key="1">
    <citation type="submission" date="2020-04" db="EMBL/GenBank/DDBJ databases">
        <title>Description of Shewanella salipaludis sp. nov., isolated from a salt marsh.</title>
        <authorList>
            <person name="Park S."/>
            <person name="Yoon J.-H."/>
        </authorList>
    </citation>
    <scope>NUCLEOTIDE SEQUENCE</scope>
    <source>
        <strain evidence="1">SHSM-M6</strain>
    </source>
</reference>
<keyword evidence="2" id="KW-1185">Reference proteome</keyword>
<sequence length="150" mass="16009">MTRLLGRNPGPTRSILILITLLAMLGQGLMASAFALTPDRMNMSPATAMSMPAMTAMSQTQAMDCDPDSQVAADCCRDEAMQAQTSRGHQDACDSGCQHDCSHCLSFTVTASLLPGQYWHSCATSTPAIPTPLAHFHSIPQTQAFRPPIA</sequence>
<evidence type="ECO:0000313" key="2">
    <source>
        <dbReference type="Proteomes" id="UP000737113"/>
    </source>
</evidence>
<evidence type="ECO:0000313" key="1">
    <source>
        <dbReference type="EMBL" id="NMH65046.1"/>
    </source>
</evidence>